<dbReference type="Proteomes" id="UP000692954">
    <property type="component" value="Unassembled WGS sequence"/>
</dbReference>
<organism evidence="1 2">
    <name type="scientific">Paramecium sonneborni</name>
    <dbReference type="NCBI Taxonomy" id="65129"/>
    <lineage>
        <taxon>Eukaryota</taxon>
        <taxon>Sar</taxon>
        <taxon>Alveolata</taxon>
        <taxon>Ciliophora</taxon>
        <taxon>Intramacronucleata</taxon>
        <taxon>Oligohymenophorea</taxon>
        <taxon>Peniculida</taxon>
        <taxon>Parameciidae</taxon>
        <taxon>Paramecium</taxon>
    </lineage>
</organism>
<sequence length="107" mass="12898">MNQISFNTSWREHLKQDQFIFWMVGCQFIKQRNLRVLTCCQIIITKQYNLIQSIHQSQRDPFNQQIQCQQNEFSMGNIKKQLPIKLWNITRPNKKEASIKEGEEQIK</sequence>
<gene>
    <name evidence="1" type="ORF">PSON_ATCC_30995.1.T3410006</name>
</gene>
<name>A0A8S1RVI8_9CILI</name>
<dbReference type="AlphaFoldDB" id="A0A8S1RVI8"/>
<dbReference type="EMBL" id="CAJJDN010000341">
    <property type="protein sequence ID" value="CAD8130899.1"/>
    <property type="molecule type" value="Genomic_DNA"/>
</dbReference>
<keyword evidence="2" id="KW-1185">Reference proteome</keyword>
<reference evidence="1" key="1">
    <citation type="submission" date="2021-01" db="EMBL/GenBank/DDBJ databases">
        <authorList>
            <consortium name="Genoscope - CEA"/>
            <person name="William W."/>
        </authorList>
    </citation>
    <scope>NUCLEOTIDE SEQUENCE</scope>
</reference>
<evidence type="ECO:0000313" key="2">
    <source>
        <dbReference type="Proteomes" id="UP000692954"/>
    </source>
</evidence>
<proteinExistence type="predicted"/>
<evidence type="ECO:0000313" key="1">
    <source>
        <dbReference type="EMBL" id="CAD8130899.1"/>
    </source>
</evidence>
<accession>A0A8S1RVI8</accession>
<protein>
    <submittedName>
        <fullName evidence="1">Uncharacterized protein</fullName>
    </submittedName>
</protein>
<comment type="caution">
    <text evidence="1">The sequence shown here is derived from an EMBL/GenBank/DDBJ whole genome shotgun (WGS) entry which is preliminary data.</text>
</comment>